<proteinExistence type="predicted"/>
<gene>
    <name evidence="1" type="ORF">MM415B06821_0008</name>
</gene>
<reference evidence="1" key="1">
    <citation type="submission" date="2020-03" db="EMBL/GenBank/DDBJ databases">
        <title>The deep terrestrial virosphere.</title>
        <authorList>
            <person name="Holmfeldt K."/>
            <person name="Nilsson E."/>
            <person name="Simone D."/>
            <person name="Lopez-Fernandez M."/>
            <person name="Wu X."/>
            <person name="de Brujin I."/>
            <person name="Lundin D."/>
            <person name="Andersson A."/>
            <person name="Bertilsson S."/>
            <person name="Dopson M."/>
        </authorList>
    </citation>
    <scope>NUCLEOTIDE SEQUENCE</scope>
    <source>
        <strain evidence="1">MM415B06821</strain>
    </source>
</reference>
<dbReference type="EMBL" id="MT143455">
    <property type="protein sequence ID" value="QJA97024.1"/>
    <property type="molecule type" value="Genomic_DNA"/>
</dbReference>
<organism evidence="1">
    <name type="scientific">viral metagenome</name>
    <dbReference type="NCBI Taxonomy" id="1070528"/>
    <lineage>
        <taxon>unclassified sequences</taxon>
        <taxon>metagenomes</taxon>
        <taxon>organismal metagenomes</taxon>
    </lineage>
</organism>
<name>A0A6M3LU11_9ZZZZ</name>
<evidence type="ECO:0000313" key="1">
    <source>
        <dbReference type="EMBL" id="QJA97024.1"/>
    </source>
</evidence>
<sequence length="64" mass="7323">MCECLEYDDGSAYLCVCCADIARQNAEWLALCQEFIENEANSSRPSAVKARELVKMWTPSWEPF</sequence>
<accession>A0A6M3LU11</accession>
<dbReference type="AlphaFoldDB" id="A0A6M3LU11"/>
<protein>
    <submittedName>
        <fullName evidence="1">Uncharacterized protein</fullName>
    </submittedName>
</protein>